<dbReference type="EMBL" id="AP022595">
    <property type="protein sequence ID" value="BBY59345.1"/>
    <property type="molecule type" value="Genomic_DNA"/>
</dbReference>
<dbReference type="Proteomes" id="UP000466445">
    <property type="component" value="Chromosome"/>
</dbReference>
<dbReference type="Gene3D" id="3.40.50.12780">
    <property type="entry name" value="N-terminal domain of ligase-like"/>
    <property type="match status" value="1"/>
</dbReference>
<sequence length="419" mass="47200">MLHEMESREQWSPGRMAAYQSKQLEQLLRICSTSVPYYVDLFRHEGLDLDRLSPNDMLSRVPPLEKSEIRRDPEKFLNTRMHRWLLHETCTSGTTGTPLVCWRDLPAINFENATLWRQRRWAGFSFHDRRVTLRGEVPVSITRTTPPYWRYDPAERQLVMSSHHLGPRTASDYATALSAFAPQAVEGYPNSLAVLARLLRSCGIEHLPVKAVFTSSEMVLDSYRRVFEDFYCAPVFDHYGTSERAAAISSCEQGRYHVLPDYAVVEFGEGGEIIGTPLFNHAFPLLRYRTGDAATLEQETACPCGRSSLPVVSQIQGRLDSQVVTPDGKIAGTAALSLIYKGVHHIVESQIVQESAQRVVLKIVREHGYTPNDEQILLCHARERLGHVIDIAVEYVDRIPRTASGKFVAVVGMSGNTTT</sequence>
<organism evidence="1 2">
    <name type="scientific">Mycolicibacterium sarraceniae</name>
    <dbReference type="NCBI Taxonomy" id="1534348"/>
    <lineage>
        <taxon>Bacteria</taxon>
        <taxon>Bacillati</taxon>
        <taxon>Actinomycetota</taxon>
        <taxon>Actinomycetes</taxon>
        <taxon>Mycobacteriales</taxon>
        <taxon>Mycobacteriaceae</taxon>
        <taxon>Mycolicibacterium</taxon>
    </lineage>
</organism>
<protein>
    <submittedName>
        <fullName evidence="1">Capsular polysaccharide biosynthesis protein CapK</fullName>
    </submittedName>
</protein>
<dbReference type="InterPro" id="IPR053158">
    <property type="entry name" value="CapK_Type1_Caps_Biosynth"/>
</dbReference>
<dbReference type="KEGG" id="msar:MSAR_24810"/>
<gene>
    <name evidence="1" type="ORF">MSAR_24810</name>
</gene>
<dbReference type="AlphaFoldDB" id="A0A7I7STH1"/>
<accession>A0A7I7STH1</accession>
<reference evidence="1 2" key="1">
    <citation type="journal article" date="2019" name="Emerg. Microbes Infect.">
        <title>Comprehensive subspecies identification of 175 nontuberculous mycobacteria species based on 7547 genomic profiles.</title>
        <authorList>
            <person name="Matsumoto Y."/>
            <person name="Kinjo T."/>
            <person name="Motooka D."/>
            <person name="Nabeya D."/>
            <person name="Jung N."/>
            <person name="Uechi K."/>
            <person name="Horii T."/>
            <person name="Iida T."/>
            <person name="Fujita J."/>
            <person name="Nakamura S."/>
        </authorList>
    </citation>
    <scope>NUCLEOTIDE SEQUENCE [LARGE SCALE GENOMIC DNA]</scope>
    <source>
        <strain evidence="1 2">JCM 30395</strain>
    </source>
</reference>
<dbReference type="InterPro" id="IPR042099">
    <property type="entry name" value="ANL_N_sf"/>
</dbReference>
<keyword evidence="2" id="KW-1185">Reference proteome</keyword>
<dbReference type="PANTHER" id="PTHR36932:SF1">
    <property type="entry name" value="CAPSULAR POLYSACCHARIDE BIOSYNTHESIS PROTEIN"/>
    <property type="match status" value="1"/>
</dbReference>
<proteinExistence type="predicted"/>
<name>A0A7I7STH1_9MYCO</name>
<dbReference type="RefSeq" id="WP_163697296.1">
    <property type="nucleotide sequence ID" value="NZ_AP022595.1"/>
</dbReference>
<dbReference type="SUPFAM" id="SSF56801">
    <property type="entry name" value="Acetyl-CoA synthetase-like"/>
    <property type="match status" value="1"/>
</dbReference>
<evidence type="ECO:0000313" key="2">
    <source>
        <dbReference type="Proteomes" id="UP000466445"/>
    </source>
</evidence>
<evidence type="ECO:0000313" key="1">
    <source>
        <dbReference type="EMBL" id="BBY59345.1"/>
    </source>
</evidence>
<dbReference type="PANTHER" id="PTHR36932">
    <property type="entry name" value="CAPSULAR POLYSACCHARIDE BIOSYNTHESIS PROTEIN"/>
    <property type="match status" value="1"/>
</dbReference>